<comment type="caution">
    <text evidence="3">The sequence shown here is derived from an EMBL/GenBank/DDBJ whole genome shotgun (WGS) entry which is preliminary data.</text>
</comment>
<evidence type="ECO:0000313" key="3">
    <source>
        <dbReference type="EMBL" id="KAJ1369681.1"/>
    </source>
</evidence>
<feature type="region of interest" description="Disordered" evidence="1">
    <location>
        <begin position="68"/>
        <end position="93"/>
    </location>
</feature>
<reference evidence="3" key="1">
    <citation type="submission" date="2021-06" db="EMBL/GenBank/DDBJ databases">
        <title>Parelaphostrongylus tenuis whole genome reference sequence.</title>
        <authorList>
            <person name="Garwood T.J."/>
            <person name="Larsen P.A."/>
            <person name="Fountain-Jones N.M."/>
            <person name="Garbe J.R."/>
            <person name="Macchietto M.G."/>
            <person name="Kania S.A."/>
            <person name="Gerhold R.W."/>
            <person name="Richards J.E."/>
            <person name="Wolf T.M."/>
        </authorList>
    </citation>
    <scope>NUCLEOTIDE SEQUENCE</scope>
    <source>
        <strain evidence="3">MNPRO001-30</strain>
        <tissue evidence="3">Meninges</tissue>
    </source>
</reference>
<feature type="chain" id="PRO_5042062753" evidence="2">
    <location>
        <begin position="24"/>
        <end position="208"/>
    </location>
</feature>
<sequence>MTLSGVLPFVLVLALNFLAVLKSATVTAASRIVRVKALVTADKHEAQHPATPNARLLLQLHNGDEVLSKKSDDNEDVEPDTTDSSSQDNELNDEAPFASANTEAVADWSSSIVTPSLESFGGQLRVFIIIRLLGKDIHRRCATSEACLIFRHFRHNIGLHFVNVIYDGGFVVENYNKSKRLVDLTNQMAAYSSFPKRTKTWYLLFATS</sequence>
<organism evidence="3 4">
    <name type="scientific">Parelaphostrongylus tenuis</name>
    <name type="common">Meningeal worm</name>
    <dbReference type="NCBI Taxonomy" id="148309"/>
    <lineage>
        <taxon>Eukaryota</taxon>
        <taxon>Metazoa</taxon>
        <taxon>Ecdysozoa</taxon>
        <taxon>Nematoda</taxon>
        <taxon>Chromadorea</taxon>
        <taxon>Rhabditida</taxon>
        <taxon>Rhabditina</taxon>
        <taxon>Rhabditomorpha</taxon>
        <taxon>Strongyloidea</taxon>
        <taxon>Metastrongylidae</taxon>
        <taxon>Parelaphostrongylus</taxon>
    </lineage>
</organism>
<keyword evidence="2" id="KW-0732">Signal</keyword>
<dbReference type="AlphaFoldDB" id="A0AAD5WH40"/>
<gene>
    <name evidence="3" type="ORF">KIN20_031197</name>
</gene>
<dbReference type="EMBL" id="JAHQIW010006654">
    <property type="protein sequence ID" value="KAJ1369681.1"/>
    <property type="molecule type" value="Genomic_DNA"/>
</dbReference>
<protein>
    <submittedName>
        <fullName evidence="3">Uncharacterized protein</fullName>
    </submittedName>
</protein>
<proteinExistence type="predicted"/>
<feature type="signal peptide" evidence="2">
    <location>
        <begin position="1"/>
        <end position="23"/>
    </location>
</feature>
<keyword evidence="4" id="KW-1185">Reference proteome</keyword>
<evidence type="ECO:0000313" key="4">
    <source>
        <dbReference type="Proteomes" id="UP001196413"/>
    </source>
</evidence>
<accession>A0AAD5WH40</accession>
<name>A0AAD5WH40_PARTN</name>
<evidence type="ECO:0000256" key="1">
    <source>
        <dbReference type="SAM" id="MobiDB-lite"/>
    </source>
</evidence>
<dbReference type="Proteomes" id="UP001196413">
    <property type="component" value="Unassembled WGS sequence"/>
</dbReference>
<evidence type="ECO:0000256" key="2">
    <source>
        <dbReference type="SAM" id="SignalP"/>
    </source>
</evidence>